<keyword evidence="4" id="KW-0378">Hydrolase</keyword>
<dbReference type="Gene3D" id="3.30.540.10">
    <property type="entry name" value="Fructose-1,6-Bisphosphatase, subunit A, domain 1"/>
    <property type="match status" value="1"/>
</dbReference>
<protein>
    <submittedName>
        <fullName evidence="7">17220_t:CDS:1</fullName>
    </submittedName>
</protein>
<proteinExistence type="inferred from homology"/>
<evidence type="ECO:0000313" key="8">
    <source>
        <dbReference type="Proteomes" id="UP000789405"/>
    </source>
</evidence>
<feature type="binding site" evidence="6">
    <location>
        <position position="6"/>
    </location>
    <ligand>
        <name>Mg(2+)</name>
        <dbReference type="ChEBI" id="CHEBI:18420"/>
        <label>1</label>
        <note>catalytic</note>
    </ligand>
</feature>
<dbReference type="OrthoDB" id="411145at2759"/>
<feature type="binding site" evidence="6">
    <location>
        <position position="5"/>
    </location>
    <ligand>
        <name>Mg(2+)</name>
        <dbReference type="ChEBI" id="CHEBI:18420"/>
        <label>1</label>
        <note>catalytic</note>
    </ligand>
</feature>
<name>A0A9N9KFF9_9GLOM</name>
<keyword evidence="8" id="KW-1185">Reference proteome</keyword>
<reference evidence="7" key="1">
    <citation type="submission" date="2021-06" db="EMBL/GenBank/DDBJ databases">
        <authorList>
            <person name="Kallberg Y."/>
            <person name="Tangrot J."/>
            <person name="Rosling A."/>
        </authorList>
    </citation>
    <scope>NUCLEOTIDE SEQUENCE</scope>
    <source>
        <strain evidence="7">MA453B</strain>
    </source>
</reference>
<comment type="cofactor">
    <cofactor evidence="1 6">
        <name>Mg(2+)</name>
        <dbReference type="ChEBI" id="CHEBI:18420"/>
    </cofactor>
</comment>
<dbReference type="SUPFAM" id="SSF56655">
    <property type="entry name" value="Carbohydrate phosphatase"/>
    <property type="match status" value="1"/>
</dbReference>
<sequence>TLDPIDRTMRFLCREQFCIGLALIIDGNVCLGILGCPNLPVDLKKPESEKGCLFVAIKGQEETQIRLADILSLSAASFCESVVAEHSLHYDAAKIASLLGITKPPLCIDSMCKYCAVARGDVDIYLRLPVHVDYEENIW</sequence>
<comment type="caution">
    <text evidence="7">The sequence shown here is derived from an EMBL/GenBank/DDBJ whole genome shotgun (WGS) entry which is preliminary data.</text>
</comment>
<evidence type="ECO:0000256" key="3">
    <source>
        <dbReference type="ARBA" id="ARBA00022723"/>
    </source>
</evidence>
<evidence type="ECO:0000256" key="4">
    <source>
        <dbReference type="ARBA" id="ARBA00022801"/>
    </source>
</evidence>
<feature type="non-terminal residue" evidence="7">
    <location>
        <position position="1"/>
    </location>
</feature>
<dbReference type="GO" id="GO:0008441">
    <property type="term" value="F:3'(2'),5'-bisphosphate nucleotidase activity"/>
    <property type="evidence" value="ECO:0007669"/>
    <property type="project" value="TreeGrafter"/>
</dbReference>
<dbReference type="Pfam" id="PF00459">
    <property type="entry name" value="Inositol_P"/>
    <property type="match status" value="1"/>
</dbReference>
<keyword evidence="5 6" id="KW-0460">Magnesium</keyword>
<feature type="binding site" evidence="6">
    <location>
        <position position="3"/>
    </location>
    <ligand>
        <name>Mg(2+)</name>
        <dbReference type="ChEBI" id="CHEBI:18420"/>
        <label>1</label>
        <note>catalytic</note>
    </ligand>
</feature>
<dbReference type="PANTHER" id="PTHR43200:SF6">
    <property type="entry name" value="3'(2'),5'-BISPHOSPHATE NUCLEOTIDASE"/>
    <property type="match status" value="1"/>
</dbReference>
<dbReference type="PANTHER" id="PTHR43200">
    <property type="entry name" value="PHOSPHATASE"/>
    <property type="match status" value="1"/>
</dbReference>
<dbReference type="InterPro" id="IPR051090">
    <property type="entry name" value="Inositol_monoP_superfamily"/>
</dbReference>
<evidence type="ECO:0000256" key="2">
    <source>
        <dbReference type="ARBA" id="ARBA00009759"/>
    </source>
</evidence>
<evidence type="ECO:0000256" key="6">
    <source>
        <dbReference type="PIRSR" id="PIRSR600760-2"/>
    </source>
</evidence>
<organism evidence="7 8">
    <name type="scientific">Dentiscutata erythropus</name>
    <dbReference type="NCBI Taxonomy" id="1348616"/>
    <lineage>
        <taxon>Eukaryota</taxon>
        <taxon>Fungi</taxon>
        <taxon>Fungi incertae sedis</taxon>
        <taxon>Mucoromycota</taxon>
        <taxon>Glomeromycotina</taxon>
        <taxon>Glomeromycetes</taxon>
        <taxon>Diversisporales</taxon>
        <taxon>Gigasporaceae</taxon>
        <taxon>Dentiscutata</taxon>
    </lineage>
</organism>
<feature type="non-terminal residue" evidence="7">
    <location>
        <position position="139"/>
    </location>
</feature>
<dbReference type="GO" id="GO:0000103">
    <property type="term" value="P:sulfate assimilation"/>
    <property type="evidence" value="ECO:0007669"/>
    <property type="project" value="TreeGrafter"/>
</dbReference>
<evidence type="ECO:0000313" key="7">
    <source>
        <dbReference type="EMBL" id="CAG8825527.1"/>
    </source>
</evidence>
<dbReference type="InterPro" id="IPR000760">
    <property type="entry name" value="Inositol_monophosphatase-like"/>
</dbReference>
<dbReference type="AlphaFoldDB" id="A0A9N9KFF9"/>
<dbReference type="Proteomes" id="UP000789405">
    <property type="component" value="Unassembled WGS sequence"/>
</dbReference>
<comment type="similarity">
    <text evidence="2">Belongs to the inositol monophosphatase superfamily.</text>
</comment>
<evidence type="ECO:0000256" key="1">
    <source>
        <dbReference type="ARBA" id="ARBA00001946"/>
    </source>
</evidence>
<evidence type="ECO:0000256" key="5">
    <source>
        <dbReference type="ARBA" id="ARBA00022842"/>
    </source>
</evidence>
<dbReference type="EMBL" id="CAJVPY010066603">
    <property type="protein sequence ID" value="CAG8825527.1"/>
    <property type="molecule type" value="Genomic_DNA"/>
</dbReference>
<accession>A0A9N9KFF9</accession>
<gene>
    <name evidence="7" type="ORF">DERYTH_LOCUS27918</name>
</gene>
<dbReference type="Gene3D" id="3.40.190.80">
    <property type="match status" value="1"/>
</dbReference>
<dbReference type="GO" id="GO:0046872">
    <property type="term" value="F:metal ion binding"/>
    <property type="evidence" value="ECO:0007669"/>
    <property type="project" value="UniProtKB-KW"/>
</dbReference>
<keyword evidence="3 6" id="KW-0479">Metal-binding</keyword>